<feature type="region of interest" description="Disordered" evidence="1">
    <location>
        <begin position="186"/>
        <end position="218"/>
    </location>
</feature>
<organism evidence="2 3">
    <name type="scientific">Puccinia graminis f. sp. tritici</name>
    <dbReference type="NCBI Taxonomy" id="56615"/>
    <lineage>
        <taxon>Eukaryota</taxon>
        <taxon>Fungi</taxon>
        <taxon>Dikarya</taxon>
        <taxon>Basidiomycota</taxon>
        <taxon>Pucciniomycotina</taxon>
        <taxon>Pucciniomycetes</taxon>
        <taxon>Pucciniales</taxon>
        <taxon>Pucciniaceae</taxon>
        <taxon>Puccinia</taxon>
    </lineage>
</organism>
<dbReference type="EMBL" id="VDEP01000474">
    <property type="protein sequence ID" value="KAA1073993.1"/>
    <property type="molecule type" value="Genomic_DNA"/>
</dbReference>
<evidence type="ECO:0000313" key="2">
    <source>
        <dbReference type="EMBL" id="KAA1073993.1"/>
    </source>
</evidence>
<dbReference type="Proteomes" id="UP000325313">
    <property type="component" value="Unassembled WGS sequence"/>
</dbReference>
<name>A0A5B0MCY9_PUCGR</name>
<reference evidence="2 3" key="1">
    <citation type="submission" date="2019-05" db="EMBL/GenBank/DDBJ databases">
        <title>Emergence of the Ug99 lineage of the wheat stem rust pathogen through somatic hybridization.</title>
        <authorList>
            <person name="Li F."/>
            <person name="Upadhyaya N.M."/>
            <person name="Sperschneider J."/>
            <person name="Matny O."/>
            <person name="Nguyen-Phuc H."/>
            <person name="Mago R."/>
            <person name="Raley C."/>
            <person name="Miller M.E."/>
            <person name="Silverstein K.A.T."/>
            <person name="Henningsen E."/>
            <person name="Hirsch C.D."/>
            <person name="Visser B."/>
            <person name="Pretorius Z.A."/>
            <person name="Steffenson B.J."/>
            <person name="Schwessinger B."/>
            <person name="Dodds P.N."/>
            <person name="Figueroa M."/>
        </authorList>
    </citation>
    <scope>NUCLEOTIDE SEQUENCE [LARGE SCALE GENOMIC DNA]</scope>
    <source>
        <strain evidence="2 3">Ug99</strain>
    </source>
</reference>
<feature type="compositionally biased region" description="Polar residues" evidence="1">
    <location>
        <begin position="443"/>
        <end position="454"/>
    </location>
</feature>
<accession>A0A5B0MCY9</accession>
<feature type="compositionally biased region" description="Low complexity" evidence="1">
    <location>
        <begin position="194"/>
        <end position="213"/>
    </location>
</feature>
<feature type="compositionally biased region" description="Basic and acidic residues" evidence="1">
    <location>
        <begin position="513"/>
        <end position="525"/>
    </location>
</feature>
<feature type="region of interest" description="Disordered" evidence="1">
    <location>
        <begin position="610"/>
        <end position="660"/>
    </location>
</feature>
<sequence>MDRISASERLHPTSEKRHSGYSILVVPPCFHPVGNITSSSSEKHSTLFPIHPGGIIIPLQSTLKNQISEVARYFTLPSTVGLSLHANVSIHGSLQSTRPAGQSGSDCPLPLISAASWNSLFFGYLGHDDIPKPQQTTWMGPSRPSGIGVLVRLEFRIDYHTASWYEAWLMATLCRKVQAPRDLDESVEEIRRQSSMAASSSSSESSQSTAPTSLNPSPVQFGLMKITGTLDAITPSPTPRDGSTRAIRSRSIHLLSQARQYRRNHPNEPQWVSKTILQPVRKNRNSSQDFDLFMTPPSSASNSVIENSVPKIEYQEAHVTSREEWALSSVMSTNETNSEDSDSTHRAIDKKFKISCESSSTDQVYNHPNISDDYFQSRMSEPGKSDMMETAASEGSSIDREGTQVSAAELAANQTAPVTPDDKHDKRSSGVNIISDWKNFLSNMSPASTSTSRVVESDESGSENRSRRVPQRLNLEPAVEISNAAPVISPSSNTPSPVGSAFAMNKTPENLHVEQKQTQNRDRNSDVSSEGTSASGSRSPRPFLNSSPSSSIWRLSERGRKPWSLSKIVENIRSDSVKKKASHRGHPLRTGSYSSNDLLAISSSSDSLIKAGKHSSSSLDGMRKYHESPGSSIAQGSSDSSNSKEKLSVTASDSSLDQTAARRAVPMRVANQSNPGLGSESNRTSKVINSETEKAHPGTRGSSQWSQSAANCFPTFLPLSLNRMSSASSLSSVQPVIHKARKVEIVNNSTSRLTTLKPPA</sequence>
<feature type="compositionally biased region" description="Low complexity" evidence="1">
    <location>
        <begin position="526"/>
        <end position="539"/>
    </location>
</feature>
<evidence type="ECO:0000256" key="1">
    <source>
        <dbReference type="SAM" id="MobiDB-lite"/>
    </source>
</evidence>
<feature type="region of interest" description="Disordered" evidence="1">
    <location>
        <begin position="576"/>
        <end position="596"/>
    </location>
</feature>
<feature type="compositionally biased region" description="Polar residues" evidence="1">
    <location>
        <begin position="544"/>
        <end position="553"/>
    </location>
</feature>
<evidence type="ECO:0000313" key="3">
    <source>
        <dbReference type="Proteomes" id="UP000325313"/>
    </source>
</evidence>
<feature type="compositionally biased region" description="Polar residues" evidence="1">
    <location>
        <begin position="649"/>
        <end position="658"/>
    </location>
</feature>
<feature type="compositionally biased region" description="Low complexity" evidence="1">
    <location>
        <begin position="628"/>
        <end position="641"/>
    </location>
</feature>
<feature type="region of interest" description="Disordered" evidence="1">
    <location>
        <begin position="513"/>
        <end position="556"/>
    </location>
</feature>
<protein>
    <submittedName>
        <fullName evidence="2">Uncharacterized protein</fullName>
    </submittedName>
</protein>
<gene>
    <name evidence="2" type="ORF">PGTUg99_029474</name>
</gene>
<feature type="region of interest" description="Disordered" evidence="1">
    <location>
        <begin position="443"/>
        <end position="477"/>
    </location>
</feature>
<dbReference type="AlphaFoldDB" id="A0A5B0MCY9"/>
<proteinExistence type="predicted"/>
<comment type="caution">
    <text evidence="2">The sequence shown here is derived from an EMBL/GenBank/DDBJ whole genome shotgun (WGS) entry which is preliminary data.</text>
</comment>
<feature type="region of interest" description="Disordered" evidence="1">
    <location>
        <begin position="361"/>
        <end position="401"/>
    </location>
</feature>
<feature type="region of interest" description="Disordered" evidence="1">
    <location>
        <begin position="484"/>
        <end position="503"/>
    </location>
</feature>